<protein>
    <submittedName>
        <fullName evidence="10">Transcriptional adapter 2-alpha</fullName>
    </submittedName>
</protein>
<feature type="domain" description="SANT" evidence="8">
    <location>
        <begin position="63"/>
        <end position="115"/>
    </location>
</feature>
<dbReference type="PROSITE" id="PS51293">
    <property type="entry name" value="SANT"/>
    <property type="match status" value="1"/>
</dbReference>
<keyword evidence="2 4" id="KW-0863">Zinc-finger</keyword>
<feature type="region of interest" description="Disordered" evidence="5">
    <location>
        <begin position="122"/>
        <end position="193"/>
    </location>
</feature>
<dbReference type="GO" id="GO:0006357">
    <property type="term" value="P:regulation of transcription by RNA polymerase II"/>
    <property type="evidence" value="ECO:0007669"/>
    <property type="project" value="TreeGrafter"/>
</dbReference>
<dbReference type="CDD" id="cd00167">
    <property type="entry name" value="SANT"/>
    <property type="match status" value="1"/>
</dbReference>
<dbReference type="InterPro" id="IPR017884">
    <property type="entry name" value="SANT_dom"/>
</dbReference>
<dbReference type="SMART" id="SM00291">
    <property type="entry name" value="ZnF_ZZ"/>
    <property type="match status" value="1"/>
</dbReference>
<feature type="compositionally biased region" description="Basic residues" evidence="5">
    <location>
        <begin position="167"/>
        <end position="185"/>
    </location>
</feature>
<dbReference type="Pfam" id="PF25299">
    <property type="entry name" value="ZZ_ADA2"/>
    <property type="match status" value="1"/>
</dbReference>
<gene>
    <name evidence="10" type="ORF">M0812_21468</name>
</gene>
<dbReference type="Pfam" id="PF22941">
    <property type="entry name" value="TADA2A-like_3rd"/>
    <property type="match status" value="1"/>
</dbReference>
<dbReference type="EMBL" id="JANTQA010000047">
    <property type="protein sequence ID" value="KAJ3432527.1"/>
    <property type="molecule type" value="Genomic_DNA"/>
</dbReference>
<dbReference type="Gene3D" id="1.10.10.60">
    <property type="entry name" value="Homeodomain-like"/>
    <property type="match status" value="1"/>
</dbReference>
<dbReference type="GO" id="GO:0005634">
    <property type="term" value="C:nucleus"/>
    <property type="evidence" value="ECO:0007669"/>
    <property type="project" value="TreeGrafter"/>
</dbReference>
<dbReference type="GO" id="GO:0006338">
    <property type="term" value="P:chromatin remodeling"/>
    <property type="evidence" value="ECO:0007669"/>
    <property type="project" value="TreeGrafter"/>
</dbReference>
<feature type="domain" description="HTH myb-type" evidence="9">
    <location>
        <begin position="68"/>
        <end position="115"/>
    </location>
</feature>
<dbReference type="AlphaFoldDB" id="A0AAV7YXD4"/>
<evidence type="ECO:0000256" key="4">
    <source>
        <dbReference type="PROSITE-ProRule" id="PRU00228"/>
    </source>
</evidence>
<dbReference type="InterPro" id="IPR041983">
    <property type="entry name" value="ADA2-like_ZZ"/>
</dbReference>
<reference evidence="10" key="1">
    <citation type="submission" date="2022-08" db="EMBL/GenBank/DDBJ databases">
        <title>Novel sulphate-reducing endosymbionts in the free-living metamonad Anaeramoeba.</title>
        <authorList>
            <person name="Jerlstrom-Hultqvist J."/>
            <person name="Cepicka I."/>
            <person name="Gallot-Lavallee L."/>
            <person name="Salas-Leiva D."/>
            <person name="Curtis B.A."/>
            <person name="Zahonova K."/>
            <person name="Pipaliya S."/>
            <person name="Dacks J."/>
            <person name="Roger A.J."/>
        </authorList>
    </citation>
    <scope>NUCLEOTIDE SEQUENCE</scope>
    <source>
        <strain evidence="10">Busselton2</strain>
    </source>
</reference>
<keyword evidence="1" id="KW-0479">Metal-binding</keyword>
<dbReference type="PROSITE" id="PS50090">
    <property type="entry name" value="MYB_LIKE"/>
    <property type="match status" value="1"/>
</dbReference>
<dbReference type="SUPFAM" id="SSF57850">
    <property type="entry name" value="RING/U-box"/>
    <property type="match status" value="1"/>
</dbReference>
<feature type="compositionally biased region" description="Polar residues" evidence="5">
    <location>
        <begin position="122"/>
        <end position="131"/>
    </location>
</feature>
<dbReference type="GO" id="GO:0003713">
    <property type="term" value="F:transcription coactivator activity"/>
    <property type="evidence" value="ECO:0007669"/>
    <property type="project" value="TreeGrafter"/>
</dbReference>
<comment type="caution">
    <text evidence="10">The sequence shown here is derived from an EMBL/GenBank/DDBJ whole genome shotgun (WGS) entry which is preliminary data.</text>
</comment>
<feature type="region of interest" description="Disordered" evidence="5">
    <location>
        <begin position="339"/>
        <end position="363"/>
    </location>
</feature>
<evidence type="ECO:0000256" key="5">
    <source>
        <dbReference type="SAM" id="MobiDB-lite"/>
    </source>
</evidence>
<evidence type="ECO:0000259" key="7">
    <source>
        <dbReference type="PROSITE" id="PS50135"/>
    </source>
</evidence>
<dbReference type="InterPro" id="IPR017930">
    <property type="entry name" value="Myb_dom"/>
</dbReference>
<dbReference type="CDD" id="cd02335">
    <property type="entry name" value="ZZ_ADA2"/>
    <property type="match status" value="1"/>
</dbReference>
<evidence type="ECO:0000256" key="1">
    <source>
        <dbReference type="ARBA" id="ARBA00022723"/>
    </source>
</evidence>
<dbReference type="InterPro" id="IPR055141">
    <property type="entry name" value="TADA2A_B-like_dom"/>
</dbReference>
<dbReference type="PANTHER" id="PTHR12374">
    <property type="entry name" value="TRANSCRIPTIONAL ADAPTOR 2 ADA2 -RELATED"/>
    <property type="match status" value="1"/>
</dbReference>
<feature type="compositionally biased region" description="Acidic residues" evidence="5">
    <location>
        <begin position="339"/>
        <end position="349"/>
    </location>
</feature>
<dbReference type="PROSITE" id="PS01357">
    <property type="entry name" value="ZF_ZZ_1"/>
    <property type="match status" value="1"/>
</dbReference>
<sequence length="485" mass="57031">MNMNEFRIHCTYCKQDISKSVVIKCEECEDVTLCTQCFSTGKQIHSHKRTHDYQVLVSKKEPIYQKEWTYIEELKLLEGLDRVGFGNWEGIAKIIKTKTKNECKEHFEQVYLTSRTFPFPSQTGILPSTQELSKSNSRKRSRLQNNPNKEEMKKKTGLLNKTSKTNTGHKNKHKKKKTTKKKQKKESKTGNKNSKITFSELAGFMPKREDFEIYEDDDYETIVESFGFDDEKISWNIKYPVLEALNLRIEDREKKRQLVLKMGLENSVLKKKSKNLGSDFYLENPQIAKLKKKHKISALENNNKYENDMELDLGSKSQSNSSSSLSEIENHINHLDYNNEENTENENDNENSSCNLDNKNQLTIDNNNNNNNILEQMNGFMRCFKSKKQFKKFQKDFLKEFKIKSEINTLLALKQLEQEQKHENEIPQISTPRSKRFRTKRKKKLDVITTPRTRLLYNKDHNKPTTTRPTTRSVSKKKQRMLTHN</sequence>
<accession>A0AAV7YXD4</accession>
<proteinExistence type="predicted"/>
<evidence type="ECO:0000313" key="11">
    <source>
        <dbReference type="Proteomes" id="UP001146793"/>
    </source>
</evidence>
<dbReference type="GO" id="GO:0003682">
    <property type="term" value="F:chromatin binding"/>
    <property type="evidence" value="ECO:0007669"/>
    <property type="project" value="TreeGrafter"/>
</dbReference>
<dbReference type="InterPro" id="IPR000433">
    <property type="entry name" value="Znf_ZZ"/>
</dbReference>
<dbReference type="SUPFAM" id="SSF46689">
    <property type="entry name" value="Homeodomain-like"/>
    <property type="match status" value="1"/>
</dbReference>
<dbReference type="PANTHER" id="PTHR12374:SF20">
    <property type="entry name" value="TRANSCRIPTIONAL ADAPTER 2-ALPHA"/>
    <property type="match status" value="1"/>
</dbReference>
<dbReference type="Pfam" id="PF00249">
    <property type="entry name" value="Myb_DNA-binding"/>
    <property type="match status" value="1"/>
</dbReference>
<evidence type="ECO:0000259" key="6">
    <source>
        <dbReference type="PROSITE" id="PS50090"/>
    </source>
</evidence>
<dbReference type="InterPro" id="IPR001005">
    <property type="entry name" value="SANT/Myb"/>
</dbReference>
<evidence type="ECO:0000259" key="9">
    <source>
        <dbReference type="PROSITE" id="PS51294"/>
    </source>
</evidence>
<dbReference type="GO" id="GO:0008270">
    <property type="term" value="F:zinc ion binding"/>
    <property type="evidence" value="ECO:0007669"/>
    <property type="project" value="UniProtKB-KW"/>
</dbReference>
<dbReference type="PROSITE" id="PS50135">
    <property type="entry name" value="ZF_ZZ_2"/>
    <property type="match status" value="1"/>
</dbReference>
<dbReference type="SMART" id="SM00717">
    <property type="entry name" value="SANT"/>
    <property type="match status" value="1"/>
</dbReference>
<dbReference type="Proteomes" id="UP001146793">
    <property type="component" value="Unassembled WGS sequence"/>
</dbReference>
<evidence type="ECO:0000313" key="10">
    <source>
        <dbReference type="EMBL" id="KAJ3432527.1"/>
    </source>
</evidence>
<name>A0AAV7YXD4_9EUKA</name>
<dbReference type="InterPro" id="IPR009057">
    <property type="entry name" value="Homeodomain-like_sf"/>
</dbReference>
<feature type="domain" description="ZZ-type" evidence="7">
    <location>
        <begin position="5"/>
        <end position="61"/>
    </location>
</feature>
<feature type="compositionally biased region" description="Basic residues" evidence="5">
    <location>
        <begin position="474"/>
        <end position="485"/>
    </location>
</feature>
<organism evidence="10 11">
    <name type="scientific">Anaeramoeba flamelloides</name>
    <dbReference type="NCBI Taxonomy" id="1746091"/>
    <lineage>
        <taxon>Eukaryota</taxon>
        <taxon>Metamonada</taxon>
        <taxon>Anaeramoebidae</taxon>
        <taxon>Anaeramoeba</taxon>
    </lineage>
</organism>
<evidence type="ECO:0000256" key="3">
    <source>
        <dbReference type="ARBA" id="ARBA00022833"/>
    </source>
</evidence>
<feature type="region of interest" description="Disordered" evidence="5">
    <location>
        <begin position="458"/>
        <end position="485"/>
    </location>
</feature>
<dbReference type="Gene3D" id="3.30.60.90">
    <property type="match status" value="1"/>
</dbReference>
<feature type="domain" description="Myb-like" evidence="6">
    <location>
        <begin position="60"/>
        <end position="111"/>
    </location>
</feature>
<evidence type="ECO:0000256" key="2">
    <source>
        <dbReference type="ARBA" id="ARBA00022771"/>
    </source>
</evidence>
<keyword evidence="3" id="KW-0862">Zinc</keyword>
<dbReference type="InterPro" id="IPR043145">
    <property type="entry name" value="Znf_ZZ_sf"/>
</dbReference>
<dbReference type="PROSITE" id="PS51294">
    <property type="entry name" value="HTH_MYB"/>
    <property type="match status" value="1"/>
</dbReference>
<evidence type="ECO:0000259" key="8">
    <source>
        <dbReference type="PROSITE" id="PS51293"/>
    </source>
</evidence>